<keyword evidence="1" id="KW-0732">Signal</keyword>
<gene>
    <name evidence="3" type="ORF">ACFPOC_00995</name>
</gene>
<protein>
    <submittedName>
        <fullName evidence="3">Vanadium-dependent haloperoxidase</fullName>
        <ecNumber evidence="3">1.11.1.-</ecNumber>
    </submittedName>
</protein>
<dbReference type="InterPro" id="IPR000326">
    <property type="entry name" value="PAP2/HPO"/>
</dbReference>
<organism evidence="3 4">
    <name type="scientific">Rubellimicrobium aerolatum</name>
    <dbReference type="NCBI Taxonomy" id="490979"/>
    <lineage>
        <taxon>Bacteria</taxon>
        <taxon>Pseudomonadati</taxon>
        <taxon>Pseudomonadota</taxon>
        <taxon>Alphaproteobacteria</taxon>
        <taxon>Rhodobacterales</taxon>
        <taxon>Roseobacteraceae</taxon>
        <taxon>Rubellimicrobium</taxon>
    </lineage>
</organism>
<reference evidence="4" key="1">
    <citation type="journal article" date="2019" name="Int. J. Syst. Evol. Microbiol.">
        <title>The Global Catalogue of Microorganisms (GCM) 10K type strain sequencing project: providing services to taxonomists for standard genome sequencing and annotation.</title>
        <authorList>
            <consortium name="The Broad Institute Genomics Platform"/>
            <consortium name="The Broad Institute Genome Sequencing Center for Infectious Disease"/>
            <person name="Wu L."/>
            <person name="Ma J."/>
        </authorList>
    </citation>
    <scope>NUCLEOTIDE SEQUENCE [LARGE SCALE GENOMIC DNA]</scope>
    <source>
        <strain evidence="4">KACC 11588</strain>
    </source>
</reference>
<keyword evidence="3" id="KW-0575">Peroxidase</keyword>
<feature type="chain" id="PRO_5047225643" evidence="1">
    <location>
        <begin position="24"/>
        <end position="434"/>
    </location>
</feature>
<dbReference type="InterPro" id="IPR036938">
    <property type="entry name" value="PAP2/HPO_sf"/>
</dbReference>
<accession>A0ABW0S7W8</accession>
<comment type="caution">
    <text evidence="3">The sequence shown here is derived from an EMBL/GenBank/DDBJ whole genome shotgun (WGS) entry which is preliminary data.</text>
</comment>
<dbReference type="Pfam" id="PF01569">
    <property type="entry name" value="PAP2"/>
    <property type="match status" value="1"/>
</dbReference>
<proteinExistence type="predicted"/>
<dbReference type="PANTHER" id="PTHR34599:SF1">
    <property type="entry name" value="PHOSPHATIDIC ACID PHOSPHATASE TYPE 2_HALOPEROXIDASE DOMAIN-CONTAINING PROTEIN"/>
    <property type="match status" value="1"/>
</dbReference>
<dbReference type="CDD" id="cd03398">
    <property type="entry name" value="PAP2_haloperoxidase"/>
    <property type="match status" value="1"/>
</dbReference>
<dbReference type="EC" id="1.11.1.-" evidence="3"/>
<dbReference type="PANTHER" id="PTHR34599">
    <property type="entry name" value="PEROXIDASE-RELATED"/>
    <property type="match status" value="1"/>
</dbReference>
<sequence length="434" mass="46417">MKMLLRGLATLALSAGLAGGAEARPGPVELMDINTRLALELVRHTPTTSPPVASRAFAYLYVAAYEAVAGGSPDLLSLAGQLRDLDAPPLRDPAAAYDEAVVLEAALSTVIADLFANTGPTGQRAMARMAERLGEATAEGLPPEVAGRSRAQGEAVARHVLAWAAGDGGAVVENMGFPLAHDLAKGPGLWVPTSRIVQQQLPLLPDWGGNRTFAMPDGAACPLPPPPAYSEAEGSAFMAEAREVLETRRTLTEEQRAIARFWSDDPMLSPTPPGHWIAIAQQALDARDADLDLRAEVLARLSVAMADAFIGCWHEKYRWNLLRPVTYIRDHLDPAFEPLLITPPFPEYPSGHSTQSGAAAEVLTALLGEGFAFADRAHEEDGLPARHFPSFRAAAEEAALSRLHGGIHFRSAIERGLDQGRCVAAHAIALRMRR</sequence>
<dbReference type="Proteomes" id="UP001596056">
    <property type="component" value="Unassembled WGS sequence"/>
</dbReference>
<dbReference type="Gene3D" id="1.10.606.20">
    <property type="match status" value="1"/>
</dbReference>
<evidence type="ECO:0000259" key="2">
    <source>
        <dbReference type="Pfam" id="PF01569"/>
    </source>
</evidence>
<evidence type="ECO:0000313" key="4">
    <source>
        <dbReference type="Proteomes" id="UP001596056"/>
    </source>
</evidence>
<dbReference type="GO" id="GO:0004601">
    <property type="term" value="F:peroxidase activity"/>
    <property type="evidence" value="ECO:0007669"/>
    <property type="project" value="UniProtKB-KW"/>
</dbReference>
<name>A0ABW0S7W8_9RHOB</name>
<dbReference type="SUPFAM" id="SSF48317">
    <property type="entry name" value="Acid phosphatase/Vanadium-dependent haloperoxidase"/>
    <property type="match status" value="1"/>
</dbReference>
<keyword evidence="4" id="KW-1185">Reference proteome</keyword>
<dbReference type="RefSeq" id="WP_209837077.1">
    <property type="nucleotide sequence ID" value="NZ_JAGGJP010000001.1"/>
</dbReference>
<feature type="domain" description="Phosphatidic acid phosphatase type 2/haloperoxidase" evidence="2">
    <location>
        <begin position="304"/>
        <end position="430"/>
    </location>
</feature>
<keyword evidence="3" id="KW-0560">Oxidoreductase</keyword>
<feature type="signal peptide" evidence="1">
    <location>
        <begin position="1"/>
        <end position="23"/>
    </location>
</feature>
<evidence type="ECO:0000256" key="1">
    <source>
        <dbReference type="SAM" id="SignalP"/>
    </source>
</evidence>
<dbReference type="EMBL" id="JBHSNA010000001">
    <property type="protein sequence ID" value="MFC5564996.1"/>
    <property type="molecule type" value="Genomic_DNA"/>
</dbReference>
<evidence type="ECO:0000313" key="3">
    <source>
        <dbReference type="EMBL" id="MFC5564996.1"/>
    </source>
</evidence>
<dbReference type="InterPro" id="IPR052559">
    <property type="entry name" value="V-haloperoxidase"/>
</dbReference>